<feature type="region of interest" description="Disordered" evidence="1">
    <location>
        <begin position="553"/>
        <end position="621"/>
    </location>
</feature>
<accession>A0ABR2Y728</accession>
<feature type="region of interest" description="Disordered" evidence="1">
    <location>
        <begin position="60"/>
        <end position="118"/>
    </location>
</feature>
<feature type="compositionally biased region" description="Polar residues" evidence="1">
    <location>
        <begin position="229"/>
        <end position="245"/>
    </location>
</feature>
<feature type="region of interest" description="Disordered" evidence="1">
    <location>
        <begin position="181"/>
        <end position="207"/>
    </location>
</feature>
<dbReference type="EMBL" id="JARVKM010000002">
    <property type="protein sequence ID" value="KAK9782535.1"/>
    <property type="molecule type" value="Genomic_DNA"/>
</dbReference>
<feature type="region of interest" description="Disordered" evidence="1">
    <location>
        <begin position="648"/>
        <end position="685"/>
    </location>
</feature>
<feature type="region of interest" description="Disordered" evidence="1">
    <location>
        <begin position="229"/>
        <end position="266"/>
    </location>
</feature>
<feature type="compositionally biased region" description="Polar residues" evidence="1">
    <location>
        <begin position="185"/>
        <end position="201"/>
    </location>
</feature>
<reference evidence="2 3" key="1">
    <citation type="submission" date="2024-02" db="EMBL/GenBank/DDBJ databases">
        <title>First draft genome assembly of two strains of Seiridium cardinale.</title>
        <authorList>
            <person name="Emiliani G."/>
            <person name="Scali E."/>
        </authorList>
    </citation>
    <scope>NUCLEOTIDE SEQUENCE [LARGE SCALE GENOMIC DNA]</scope>
    <source>
        <strain evidence="2 3">BM-138-000479</strain>
    </source>
</reference>
<feature type="compositionally biased region" description="Low complexity" evidence="1">
    <location>
        <begin position="329"/>
        <end position="339"/>
    </location>
</feature>
<sequence length="764" mass="83930">MNWTEGNLARHSRGRANNQVLKRQKQHFAKARTRLLGGNVRRSPVSISFLPSEQVLLFRDGSANPPSQTGVPSIPRPGIAYPRAQISPSLSKSRTPSRRADHHGPSHEITLDRGVGHFPGARKRPILADIVKEENAQEKRRKLLMKPDWAGLEMQKPIDLVFPGQIQASTRRLWNRTENDRQRSMFRSQQTRHIPRTGTNKSPRHEVNHSKITGISPIRVRIGSQSIAHATDSTSQLSTKMSPMSKSDLLNRHVHKPSGPSSSRYYERFEPPVLTSRNEIQQKANGYSLKLAEHSHSHPDQPGRNALTTPEIFEPIPRRTDVSAILHRSPSSRSNDSGSIHAEVGRPKRRPLSETADNEQWMKSLMPPENLVIPLTRGSSLLESSPYQPSISPGISEAQSLVGSSIIDEPEASTAECSSSLIGRATSQAKVLGPSQTSAATMHHRPIDVLTVAQTDVPYSTLSNPTPECRQTERESRQPIPATEKCKETPTGTWSLLNSTHPEEQAMGHTVTAGKADLFSLPADDDNAKWMQFIFGDSGDSTQNEVFKEAAHDAARAFKPSDSPESSADMPTTDETRLGARHARARSTGWSMNPEQSSEHIVSSDCANESHAATKGTKSSPVDYLMEPRHLQNGDMDMEVSESPSIKIHKDTRSSSSQICAMATSDADQPVSDPESDKATAGGSEVSTIFQPSFKFALPQTFVGKLAGSKANLENMPPPPLPILHRAKGGTLTRGGKGLRRKKHYDGRTDIRALPDFDGDPIEE</sequence>
<organism evidence="2 3">
    <name type="scientific">Seiridium cardinale</name>
    <dbReference type="NCBI Taxonomy" id="138064"/>
    <lineage>
        <taxon>Eukaryota</taxon>
        <taxon>Fungi</taxon>
        <taxon>Dikarya</taxon>
        <taxon>Ascomycota</taxon>
        <taxon>Pezizomycotina</taxon>
        <taxon>Sordariomycetes</taxon>
        <taxon>Xylariomycetidae</taxon>
        <taxon>Amphisphaeriales</taxon>
        <taxon>Sporocadaceae</taxon>
        <taxon>Seiridium</taxon>
    </lineage>
</organism>
<feature type="region of interest" description="Disordered" evidence="1">
    <location>
        <begin position="461"/>
        <end position="494"/>
    </location>
</feature>
<evidence type="ECO:0000256" key="1">
    <source>
        <dbReference type="SAM" id="MobiDB-lite"/>
    </source>
</evidence>
<dbReference type="Proteomes" id="UP001465668">
    <property type="component" value="Unassembled WGS sequence"/>
</dbReference>
<protein>
    <submittedName>
        <fullName evidence="2">Uncharacterized protein</fullName>
    </submittedName>
</protein>
<comment type="caution">
    <text evidence="2">The sequence shown here is derived from an EMBL/GenBank/DDBJ whole genome shotgun (WGS) entry which is preliminary data.</text>
</comment>
<feature type="compositionally biased region" description="Polar residues" evidence="1">
    <location>
        <begin position="588"/>
        <end position="607"/>
    </location>
</feature>
<proteinExistence type="predicted"/>
<gene>
    <name evidence="2" type="ORF">SCAR479_00878</name>
</gene>
<evidence type="ECO:0000313" key="3">
    <source>
        <dbReference type="Proteomes" id="UP001465668"/>
    </source>
</evidence>
<evidence type="ECO:0000313" key="2">
    <source>
        <dbReference type="EMBL" id="KAK9782535.1"/>
    </source>
</evidence>
<feature type="region of interest" description="Disordered" evidence="1">
    <location>
        <begin position="713"/>
        <end position="764"/>
    </location>
</feature>
<feature type="compositionally biased region" description="Basic and acidic residues" evidence="1">
    <location>
        <begin position="98"/>
        <end position="115"/>
    </location>
</feature>
<name>A0ABR2Y728_9PEZI</name>
<feature type="compositionally biased region" description="Basic and acidic residues" evidence="1">
    <location>
        <begin position="746"/>
        <end position="755"/>
    </location>
</feature>
<keyword evidence="3" id="KW-1185">Reference proteome</keyword>
<feature type="region of interest" description="Disordered" evidence="1">
    <location>
        <begin position="327"/>
        <end position="359"/>
    </location>
</feature>